<dbReference type="InterPro" id="IPR017911">
    <property type="entry name" value="MacB-like_ATP-bd"/>
</dbReference>
<evidence type="ECO:0000256" key="1">
    <source>
        <dbReference type="ARBA" id="ARBA00022448"/>
    </source>
</evidence>
<keyword evidence="3" id="KW-0067">ATP-binding</keyword>
<evidence type="ECO:0000256" key="3">
    <source>
        <dbReference type="ARBA" id="ARBA00022840"/>
    </source>
</evidence>
<gene>
    <name evidence="5" type="ORF">METZ01_LOCUS114453</name>
</gene>
<dbReference type="InterPro" id="IPR027417">
    <property type="entry name" value="P-loop_NTPase"/>
</dbReference>
<dbReference type="GO" id="GO:0022857">
    <property type="term" value="F:transmembrane transporter activity"/>
    <property type="evidence" value="ECO:0007669"/>
    <property type="project" value="TreeGrafter"/>
</dbReference>
<dbReference type="InterPro" id="IPR003439">
    <property type="entry name" value="ABC_transporter-like_ATP-bd"/>
</dbReference>
<proteinExistence type="predicted"/>
<evidence type="ECO:0000259" key="4">
    <source>
        <dbReference type="PROSITE" id="PS50893"/>
    </source>
</evidence>
<dbReference type="EMBL" id="UINC01014446">
    <property type="protein sequence ID" value="SVA61599.1"/>
    <property type="molecule type" value="Genomic_DNA"/>
</dbReference>
<dbReference type="PROSITE" id="PS50893">
    <property type="entry name" value="ABC_TRANSPORTER_2"/>
    <property type="match status" value="1"/>
</dbReference>
<dbReference type="InterPro" id="IPR003593">
    <property type="entry name" value="AAA+_ATPase"/>
</dbReference>
<dbReference type="InterPro" id="IPR015854">
    <property type="entry name" value="ABC_transpr_LolD-like"/>
</dbReference>
<dbReference type="GO" id="GO:0016887">
    <property type="term" value="F:ATP hydrolysis activity"/>
    <property type="evidence" value="ECO:0007669"/>
    <property type="project" value="InterPro"/>
</dbReference>
<sequence length="233" mass="26079">MDEAIIDLKNVCFRWKNSGSMLLDIPEFRMKQHEHVFLQGPSGCGKSTLLALVGGILILESGSLKVLGQEIRDLSRSGRDVFRVDHIGFIFQLFNLLPYLSIEENVMLPLRFSSIRAKRAGRTKLDRLNEARRLLKALGLKEQQEEKSPVIELSVGQQQRVAAARALIGSPELIIADEPTSALDTNLRHSFLELLFGECKKSGSTLLFVSHDSTLSDNFNMQASMDELNNIIN</sequence>
<dbReference type="CDD" id="cd03255">
    <property type="entry name" value="ABC_MJ0796_LolCDE_FtsE"/>
    <property type="match status" value="1"/>
</dbReference>
<dbReference type="PANTHER" id="PTHR24220">
    <property type="entry name" value="IMPORT ATP-BINDING PROTEIN"/>
    <property type="match status" value="1"/>
</dbReference>
<evidence type="ECO:0000256" key="2">
    <source>
        <dbReference type="ARBA" id="ARBA00022741"/>
    </source>
</evidence>
<protein>
    <recommendedName>
        <fullName evidence="4">ABC transporter domain-containing protein</fullName>
    </recommendedName>
</protein>
<evidence type="ECO:0000313" key="5">
    <source>
        <dbReference type="EMBL" id="SVA61599.1"/>
    </source>
</evidence>
<dbReference type="AlphaFoldDB" id="A0A381XA17"/>
<name>A0A381XA17_9ZZZZ</name>
<organism evidence="5">
    <name type="scientific">marine metagenome</name>
    <dbReference type="NCBI Taxonomy" id="408172"/>
    <lineage>
        <taxon>unclassified sequences</taxon>
        <taxon>metagenomes</taxon>
        <taxon>ecological metagenomes</taxon>
    </lineage>
</organism>
<reference evidence="5" key="1">
    <citation type="submission" date="2018-05" db="EMBL/GenBank/DDBJ databases">
        <authorList>
            <person name="Lanie J.A."/>
            <person name="Ng W.-L."/>
            <person name="Kazmierczak K.M."/>
            <person name="Andrzejewski T.M."/>
            <person name="Davidsen T.M."/>
            <person name="Wayne K.J."/>
            <person name="Tettelin H."/>
            <person name="Glass J.I."/>
            <person name="Rusch D."/>
            <person name="Podicherti R."/>
            <person name="Tsui H.-C.T."/>
            <person name="Winkler M.E."/>
        </authorList>
    </citation>
    <scope>NUCLEOTIDE SEQUENCE</scope>
</reference>
<keyword evidence="1" id="KW-0813">Transport</keyword>
<dbReference type="SMART" id="SM00382">
    <property type="entry name" value="AAA"/>
    <property type="match status" value="1"/>
</dbReference>
<dbReference type="Gene3D" id="3.40.50.300">
    <property type="entry name" value="P-loop containing nucleotide triphosphate hydrolases"/>
    <property type="match status" value="1"/>
</dbReference>
<keyword evidence="2" id="KW-0547">Nucleotide-binding</keyword>
<dbReference type="Pfam" id="PF00005">
    <property type="entry name" value="ABC_tran"/>
    <property type="match status" value="1"/>
</dbReference>
<dbReference type="PANTHER" id="PTHR24220:SF611">
    <property type="entry name" value="ATP-BINDING COMPONENT OF ABC TRANSPORTER-RELATED"/>
    <property type="match status" value="1"/>
</dbReference>
<dbReference type="SUPFAM" id="SSF52540">
    <property type="entry name" value="P-loop containing nucleoside triphosphate hydrolases"/>
    <property type="match status" value="1"/>
</dbReference>
<feature type="domain" description="ABC transporter" evidence="4">
    <location>
        <begin position="6"/>
        <end position="231"/>
    </location>
</feature>
<dbReference type="GO" id="GO:0005886">
    <property type="term" value="C:plasma membrane"/>
    <property type="evidence" value="ECO:0007669"/>
    <property type="project" value="TreeGrafter"/>
</dbReference>
<accession>A0A381XA17</accession>
<dbReference type="GO" id="GO:0005524">
    <property type="term" value="F:ATP binding"/>
    <property type="evidence" value="ECO:0007669"/>
    <property type="project" value="UniProtKB-KW"/>
</dbReference>